<comment type="caution">
    <text evidence="1">The sequence shown here is derived from an EMBL/GenBank/DDBJ whole genome shotgun (WGS) entry which is preliminary data.</text>
</comment>
<evidence type="ECO:0000313" key="1">
    <source>
        <dbReference type="EMBL" id="EHM40345.1"/>
    </source>
</evidence>
<evidence type="ECO:0000313" key="2">
    <source>
        <dbReference type="Proteomes" id="UP000005481"/>
    </source>
</evidence>
<dbReference type="Proteomes" id="UP000005481">
    <property type="component" value="Unassembled WGS sequence"/>
</dbReference>
<dbReference type="EMBL" id="AGCJ01000047">
    <property type="protein sequence ID" value="EHM40345.1"/>
    <property type="molecule type" value="Genomic_DNA"/>
</dbReference>
<name>G9YHX4_9FIRM</name>
<dbReference type="STRING" id="861450.HMPREF0080_01258"/>
<accession>G9YHX4</accession>
<proteinExistence type="predicted"/>
<keyword evidence="2" id="KW-1185">Reference proteome</keyword>
<dbReference type="AlphaFoldDB" id="G9YHX4"/>
<organism evidence="1 2">
    <name type="scientific">Anaeroglobus geminatus F0357</name>
    <dbReference type="NCBI Taxonomy" id="861450"/>
    <lineage>
        <taxon>Bacteria</taxon>
        <taxon>Bacillati</taxon>
        <taxon>Bacillota</taxon>
        <taxon>Negativicutes</taxon>
        <taxon>Veillonellales</taxon>
        <taxon>Veillonellaceae</taxon>
        <taxon>Anaeroglobus</taxon>
    </lineage>
</organism>
<gene>
    <name evidence="1" type="ORF">HMPREF0080_01258</name>
</gene>
<sequence length="230" mass="27723">MLPCQLQRVNPEKAVVEDKKEGQKAALFPEILLLNGPVMDKNFYEEIPDDRHTEEKQGYVQKQVRQKVIKKITGVRKEKKKYIDCQRMDRNRIDRLHPQNKNMLSQVLTDEQYIQEKIREPADADQYFKGYPVESDQAGLRKNCQNGDFAQRYDGISRFQAFFLHRLQYFLKREIAKIYRRQHRQYERKRTNEYICHKNKSFPARFKIVYIISYSCNYNKLYDKINESLP</sequence>
<dbReference type="HOGENOM" id="CLU_1202786_0_0_9"/>
<reference evidence="1 2" key="1">
    <citation type="submission" date="2011-08" db="EMBL/GenBank/DDBJ databases">
        <authorList>
            <person name="Weinstock G."/>
            <person name="Sodergren E."/>
            <person name="Clifton S."/>
            <person name="Fulton L."/>
            <person name="Fulton B."/>
            <person name="Courtney L."/>
            <person name="Fronick C."/>
            <person name="Harrison M."/>
            <person name="Strong C."/>
            <person name="Farmer C."/>
            <person name="Delahaunty K."/>
            <person name="Markovic C."/>
            <person name="Hall O."/>
            <person name="Minx P."/>
            <person name="Tomlinson C."/>
            <person name="Mitreva M."/>
            <person name="Hou S."/>
            <person name="Chen J."/>
            <person name="Wollam A."/>
            <person name="Pepin K.H."/>
            <person name="Johnson M."/>
            <person name="Bhonagiri V."/>
            <person name="Zhang X."/>
            <person name="Suruliraj S."/>
            <person name="Warren W."/>
            <person name="Chinwalla A."/>
            <person name="Mardis E.R."/>
            <person name="Wilson R.K."/>
        </authorList>
    </citation>
    <scope>NUCLEOTIDE SEQUENCE [LARGE SCALE GENOMIC DNA]</scope>
    <source>
        <strain evidence="1 2">F0357</strain>
    </source>
</reference>
<protein>
    <submittedName>
        <fullName evidence="1">Uncharacterized protein</fullName>
    </submittedName>
</protein>